<comment type="caution">
    <text evidence="2">The sequence shown here is derived from an EMBL/GenBank/DDBJ whole genome shotgun (WGS) entry which is preliminary data.</text>
</comment>
<evidence type="ECO:0000256" key="1">
    <source>
        <dbReference type="SAM" id="Phobius"/>
    </source>
</evidence>
<gene>
    <name evidence="2" type="ORF">FB192DRAFT_1291528</name>
</gene>
<evidence type="ECO:0000313" key="3">
    <source>
        <dbReference type="Proteomes" id="UP000469890"/>
    </source>
</evidence>
<accession>A0A8H4B869</accession>
<protein>
    <submittedName>
        <fullName evidence="2">Uncharacterized protein</fullName>
    </submittedName>
</protein>
<dbReference type="AlphaFoldDB" id="A0A8H4B869"/>
<reference evidence="2 3" key="1">
    <citation type="submission" date="2019-09" db="EMBL/GenBank/DDBJ databases">
        <authorList>
            <consortium name="DOE Joint Genome Institute"/>
            <person name="Mondo S.J."/>
            <person name="Navarro-Mendoza M.I."/>
            <person name="Perez-Arques C."/>
            <person name="Panchal S."/>
            <person name="Nicolas F.E."/>
            <person name="Ganguly P."/>
            <person name="Pangilinan J."/>
            <person name="Grigoriev I."/>
            <person name="Heitman J."/>
            <person name="Sanya K."/>
            <person name="Garre V."/>
        </authorList>
    </citation>
    <scope>NUCLEOTIDE SEQUENCE [LARGE SCALE GENOMIC DNA]</scope>
    <source>
        <strain evidence="2 3">MU402</strain>
    </source>
</reference>
<sequence length="141" mass="15706">MPPSNSKQDGELPAVLCFVTGIAAVLMGYSVYSHLKTLHDRTTSPAKTPTNKPGSKLEDSIRLKSLAYLTQSHNVNIQSSSIKIILERAMSGRECIYGHVPFSMTLTSTCCKLLTYQRLLQHATRISPLKSNQKHCRHYNC</sequence>
<dbReference type="Proteomes" id="UP000469890">
    <property type="component" value="Unassembled WGS sequence"/>
</dbReference>
<proteinExistence type="predicted"/>
<name>A0A8H4B869_MUCCL</name>
<dbReference type="EMBL" id="JAAECE010000010">
    <property type="protein sequence ID" value="KAF1797110.1"/>
    <property type="molecule type" value="Genomic_DNA"/>
</dbReference>
<organism evidence="2 3">
    <name type="scientific">Mucor circinelloides f. lusitanicus</name>
    <name type="common">Mucor racemosus var. lusitanicus</name>
    <dbReference type="NCBI Taxonomy" id="29924"/>
    <lineage>
        <taxon>Eukaryota</taxon>
        <taxon>Fungi</taxon>
        <taxon>Fungi incertae sedis</taxon>
        <taxon>Mucoromycota</taxon>
        <taxon>Mucoromycotina</taxon>
        <taxon>Mucoromycetes</taxon>
        <taxon>Mucorales</taxon>
        <taxon>Mucorineae</taxon>
        <taxon>Mucoraceae</taxon>
        <taxon>Mucor</taxon>
    </lineage>
</organism>
<evidence type="ECO:0000313" key="2">
    <source>
        <dbReference type="EMBL" id="KAF1797110.1"/>
    </source>
</evidence>
<keyword evidence="1" id="KW-0472">Membrane</keyword>
<keyword evidence="1" id="KW-0812">Transmembrane</keyword>
<feature type="transmembrane region" description="Helical" evidence="1">
    <location>
        <begin position="12"/>
        <end position="32"/>
    </location>
</feature>
<keyword evidence="1" id="KW-1133">Transmembrane helix</keyword>